<organism evidence="1">
    <name type="scientific">viral metagenome</name>
    <dbReference type="NCBI Taxonomy" id="1070528"/>
    <lineage>
        <taxon>unclassified sequences</taxon>
        <taxon>metagenomes</taxon>
        <taxon>organismal metagenomes</taxon>
    </lineage>
</organism>
<accession>A0A6M3LWS0</accession>
<dbReference type="EMBL" id="MT143488">
    <property type="protein sequence ID" value="QJA97371.1"/>
    <property type="molecule type" value="Genomic_DNA"/>
</dbReference>
<gene>
    <name evidence="1" type="ORF">MM415B06300_0002</name>
</gene>
<evidence type="ECO:0000313" key="1">
    <source>
        <dbReference type="EMBL" id="QJA97371.1"/>
    </source>
</evidence>
<sequence length="107" mass="12679">MKTDKLAEGMLLKEKMLKTIFDELEKKSYDIDFHGYHYKEANQIIRHFFEILIDKSKLAEVTDEDIEKWATDYLDRLNLSSIITREVAFESLLFSAKAMREGFIKHT</sequence>
<protein>
    <submittedName>
        <fullName evidence="1">Uncharacterized protein</fullName>
    </submittedName>
</protein>
<reference evidence="1" key="1">
    <citation type="submission" date="2020-03" db="EMBL/GenBank/DDBJ databases">
        <title>The deep terrestrial virosphere.</title>
        <authorList>
            <person name="Holmfeldt K."/>
            <person name="Nilsson E."/>
            <person name="Simone D."/>
            <person name="Lopez-Fernandez M."/>
            <person name="Wu X."/>
            <person name="de Brujin I."/>
            <person name="Lundin D."/>
            <person name="Andersson A."/>
            <person name="Bertilsson S."/>
            <person name="Dopson M."/>
        </authorList>
    </citation>
    <scope>NUCLEOTIDE SEQUENCE</scope>
    <source>
        <strain evidence="1">MM415B06300</strain>
    </source>
</reference>
<proteinExistence type="predicted"/>
<dbReference type="AlphaFoldDB" id="A0A6M3LWS0"/>
<name>A0A6M3LWS0_9ZZZZ</name>